<feature type="transmembrane region" description="Helical" evidence="5">
    <location>
        <begin position="6"/>
        <end position="27"/>
    </location>
</feature>
<evidence type="ECO:0000256" key="3">
    <source>
        <dbReference type="ARBA" id="ARBA00023163"/>
    </source>
</evidence>
<evidence type="ECO:0000256" key="1">
    <source>
        <dbReference type="ARBA" id="ARBA00023015"/>
    </source>
</evidence>
<dbReference type="GO" id="GO:0003700">
    <property type="term" value="F:DNA-binding transcription factor activity"/>
    <property type="evidence" value="ECO:0007669"/>
    <property type="project" value="InterPro"/>
</dbReference>
<evidence type="ECO:0000256" key="5">
    <source>
        <dbReference type="SAM" id="Phobius"/>
    </source>
</evidence>
<reference evidence="7 8" key="1">
    <citation type="submission" date="2014-07" db="EMBL/GenBank/DDBJ databases">
        <title>Draft genome sequence of Thalassospira profundimaris 35.</title>
        <authorList>
            <person name="Lai Q."/>
            <person name="Shao Z."/>
        </authorList>
    </citation>
    <scope>NUCLEOTIDE SEQUENCE [LARGE SCALE GENOMIC DNA]</scope>
    <source>
        <strain evidence="7 8">35</strain>
    </source>
</reference>
<dbReference type="PANTHER" id="PTHR43280:SF2">
    <property type="entry name" value="HTH-TYPE TRANSCRIPTIONAL REGULATOR EXSA"/>
    <property type="match status" value="1"/>
</dbReference>
<dbReference type="Gene3D" id="1.10.10.60">
    <property type="entry name" value="Homeodomain-like"/>
    <property type="match status" value="2"/>
</dbReference>
<dbReference type="InterPro" id="IPR018060">
    <property type="entry name" value="HTH_AraC"/>
</dbReference>
<name>A0A367WAP5_9PROT</name>
<evidence type="ECO:0000313" key="8">
    <source>
        <dbReference type="Proteomes" id="UP000253226"/>
    </source>
</evidence>
<dbReference type="InterPro" id="IPR009057">
    <property type="entry name" value="Homeodomain-like_sf"/>
</dbReference>
<dbReference type="SUPFAM" id="SSF46689">
    <property type="entry name" value="Homeodomain-like"/>
    <property type="match status" value="1"/>
</dbReference>
<evidence type="ECO:0000259" key="6">
    <source>
        <dbReference type="PROSITE" id="PS01124"/>
    </source>
</evidence>
<feature type="compositionally biased region" description="Polar residues" evidence="4">
    <location>
        <begin position="390"/>
        <end position="407"/>
    </location>
</feature>
<keyword evidence="2" id="KW-0238">DNA-binding</keyword>
<proteinExistence type="predicted"/>
<dbReference type="EMBL" id="JPWF01000003">
    <property type="protein sequence ID" value="RCK38447.1"/>
    <property type="molecule type" value="Genomic_DNA"/>
</dbReference>
<keyword evidence="3" id="KW-0804">Transcription</keyword>
<feature type="domain" description="HTH araC/xylS-type" evidence="6">
    <location>
        <begin position="270"/>
        <end position="380"/>
    </location>
</feature>
<keyword evidence="5" id="KW-1133">Transmembrane helix</keyword>
<organism evidence="7 8">
    <name type="scientific">Thalassospira profundimaris</name>
    <dbReference type="NCBI Taxonomy" id="502049"/>
    <lineage>
        <taxon>Bacteria</taxon>
        <taxon>Pseudomonadati</taxon>
        <taxon>Pseudomonadota</taxon>
        <taxon>Alphaproteobacteria</taxon>
        <taxon>Rhodospirillales</taxon>
        <taxon>Thalassospiraceae</taxon>
        <taxon>Thalassospira</taxon>
    </lineage>
</organism>
<feature type="transmembrane region" description="Helical" evidence="5">
    <location>
        <begin position="100"/>
        <end position="122"/>
    </location>
</feature>
<dbReference type="PROSITE" id="PS00041">
    <property type="entry name" value="HTH_ARAC_FAMILY_1"/>
    <property type="match status" value="1"/>
</dbReference>
<dbReference type="InterPro" id="IPR020449">
    <property type="entry name" value="Tscrpt_reg_AraC-type_HTH"/>
</dbReference>
<keyword evidence="5" id="KW-0472">Membrane</keyword>
<accession>A0A367WAP5</accession>
<dbReference type="PRINTS" id="PR00032">
    <property type="entry name" value="HTHARAC"/>
</dbReference>
<dbReference type="PROSITE" id="PS01124">
    <property type="entry name" value="HTH_ARAC_FAMILY_2"/>
    <property type="match status" value="1"/>
</dbReference>
<evidence type="ECO:0000256" key="4">
    <source>
        <dbReference type="SAM" id="MobiDB-lite"/>
    </source>
</evidence>
<comment type="caution">
    <text evidence="7">The sequence shown here is derived from an EMBL/GenBank/DDBJ whole genome shotgun (WGS) entry which is preliminary data.</text>
</comment>
<feature type="transmembrane region" description="Helical" evidence="5">
    <location>
        <begin position="191"/>
        <end position="212"/>
    </location>
</feature>
<keyword evidence="5" id="KW-0812">Transmembrane</keyword>
<feature type="transmembrane region" description="Helical" evidence="5">
    <location>
        <begin position="39"/>
        <end position="58"/>
    </location>
</feature>
<feature type="transmembrane region" description="Helical" evidence="5">
    <location>
        <begin position="142"/>
        <end position="171"/>
    </location>
</feature>
<sequence>MFETIDILSFVISVTGVVQAGFLFMVLRNEGASAWHTNRWMGIFLFALSLSFARIVILQLVGTAIALLLEPLLFSAYFALAPAVYLYFREMSGDVPDRPWRHFLAAPIACIAVGVLIAMVFARYGDDLLAGKPLEITFETDFGLSLMANGLLVGLFIFVSIYHGALTRTAIRYARILKAKGDPESLSRRRWINGVVPCLHAALIAFALSQILQIASHDMRWPNILINLGFVLVLLRLNFLLASQPFRTGQAAADAMRGSPRSGRTIMKDDDQTALICKKLEQVEAEGQLLFDPLLTMPKLAVRIGVTPNQLSHTLNNVLGQSFFEYVNSVRVHKAARLLCSEPERTILDIATEVGFNSKSTFNLAFKRVTGMTPSTYRVHNSSDRENSRSADSANIQPVVTTGISAP</sequence>
<dbReference type="RefSeq" id="WP_114101483.1">
    <property type="nucleotide sequence ID" value="NZ_JPWF01000003.1"/>
</dbReference>
<feature type="region of interest" description="Disordered" evidence="4">
    <location>
        <begin position="377"/>
        <end position="407"/>
    </location>
</feature>
<dbReference type="AlphaFoldDB" id="A0A367WAP5"/>
<dbReference type="OrthoDB" id="5492415at2"/>
<dbReference type="SMART" id="SM00342">
    <property type="entry name" value="HTH_ARAC"/>
    <property type="match status" value="1"/>
</dbReference>
<keyword evidence="1" id="KW-0805">Transcription regulation</keyword>
<dbReference type="Pfam" id="PF12833">
    <property type="entry name" value="HTH_18"/>
    <property type="match status" value="1"/>
</dbReference>
<protein>
    <recommendedName>
        <fullName evidence="6">HTH araC/xylS-type domain-containing protein</fullName>
    </recommendedName>
</protein>
<dbReference type="GO" id="GO:0043565">
    <property type="term" value="F:sequence-specific DNA binding"/>
    <property type="evidence" value="ECO:0007669"/>
    <property type="project" value="InterPro"/>
</dbReference>
<evidence type="ECO:0000313" key="7">
    <source>
        <dbReference type="EMBL" id="RCK38447.1"/>
    </source>
</evidence>
<dbReference type="InterPro" id="IPR018062">
    <property type="entry name" value="HTH_AraC-typ_CS"/>
</dbReference>
<dbReference type="PANTHER" id="PTHR43280">
    <property type="entry name" value="ARAC-FAMILY TRANSCRIPTIONAL REGULATOR"/>
    <property type="match status" value="1"/>
</dbReference>
<feature type="transmembrane region" description="Helical" evidence="5">
    <location>
        <begin position="224"/>
        <end position="242"/>
    </location>
</feature>
<evidence type="ECO:0000256" key="2">
    <source>
        <dbReference type="ARBA" id="ARBA00023125"/>
    </source>
</evidence>
<feature type="transmembrane region" description="Helical" evidence="5">
    <location>
        <begin position="64"/>
        <end position="88"/>
    </location>
</feature>
<dbReference type="Proteomes" id="UP000253226">
    <property type="component" value="Unassembled WGS sequence"/>
</dbReference>
<gene>
    <name evidence="7" type="ORF">TH19_06530</name>
</gene>